<dbReference type="SUPFAM" id="SSF56436">
    <property type="entry name" value="C-type lectin-like"/>
    <property type="match status" value="1"/>
</dbReference>
<keyword evidence="3 11" id="KW-0732">Signal</keyword>
<feature type="domain" description="EGF-like" evidence="13">
    <location>
        <begin position="1737"/>
        <end position="1772"/>
    </location>
</feature>
<dbReference type="SMART" id="SM01411">
    <property type="entry name" value="Ephrin_rec_like"/>
    <property type="match status" value="17"/>
</dbReference>
<dbReference type="PROSITE" id="PS00022">
    <property type="entry name" value="EGF_1"/>
    <property type="match status" value="9"/>
</dbReference>
<dbReference type="SUPFAM" id="SSF57196">
    <property type="entry name" value="EGF/Laminin"/>
    <property type="match status" value="7"/>
</dbReference>
<feature type="disulfide bond" evidence="10">
    <location>
        <begin position="715"/>
        <end position="742"/>
    </location>
</feature>
<feature type="domain" description="EGF-like" evidence="13">
    <location>
        <begin position="2288"/>
        <end position="2326"/>
    </location>
</feature>
<feature type="domain" description="EGF-like" evidence="13">
    <location>
        <begin position="1897"/>
        <end position="1934"/>
    </location>
</feature>
<dbReference type="InterPro" id="IPR000859">
    <property type="entry name" value="CUB_dom"/>
</dbReference>
<evidence type="ECO:0008006" key="19">
    <source>
        <dbReference type="Google" id="ProtNLM"/>
    </source>
</evidence>
<dbReference type="Pfam" id="PF13385">
    <property type="entry name" value="Laminin_G_3"/>
    <property type="match status" value="1"/>
</dbReference>
<evidence type="ECO:0000256" key="9">
    <source>
        <dbReference type="PROSITE-ProRule" id="PRU00124"/>
    </source>
</evidence>
<dbReference type="InterPro" id="IPR000152">
    <property type="entry name" value="EGF-type_Asp/Asn_hydroxyl_site"/>
</dbReference>
<dbReference type="PANTHER" id="PTHR24049:SF30">
    <property type="match status" value="1"/>
</dbReference>
<evidence type="ECO:0000259" key="16">
    <source>
        <dbReference type="PROSITE" id="PS50948"/>
    </source>
</evidence>
<feature type="disulfide bond" evidence="9">
    <location>
        <begin position="189"/>
        <end position="204"/>
    </location>
</feature>
<feature type="domain" description="EGF-like" evidence="13">
    <location>
        <begin position="801"/>
        <end position="841"/>
    </location>
</feature>
<feature type="domain" description="EGF-like" evidence="13">
    <location>
        <begin position="2210"/>
        <end position="2248"/>
    </location>
</feature>
<dbReference type="PROSITE" id="PS01186">
    <property type="entry name" value="EGF_2"/>
    <property type="match status" value="7"/>
</dbReference>
<dbReference type="EMBL" id="JAEAOA010000399">
    <property type="protein sequence ID" value="KAK3584841.1"/>
    <property type="molecule type" value="Genomic_DNA"/>
</dbReference>
<dbReference type="PROSITE" id="PS50948">
    <property type="entry name" value="PAN"/>
    <property type="match status" value="2"/>
</dbReference>
<evidence type="ECO:0000259" key="13">
    <source>
        <dbReference type="PROSITE" id="PS50026"/>
    </source>
</evidence>
<feature type="domain" description="EGF-like" evidence="13">
    <location>
        <begin position="2133"/>
        <end position="2169"/>
    </location>
</feature>
<dbReference type="Gene3D" id="2.10.25.10">
    <property type="entry name" value="Laminin"/>
    <property type="match status" value="13"/>
</dbReference>
<keyword evidence="5" id="KW-0472">Membrane</keyword>
<dbReference type="InterPro" id="IPR049883">
    <property type="entry name" value="NOTCH1_EGF-like"/>
</dbReference>
<dbReference type="Pfam" id="PF07699">
    <property type="entry name" value="Ephrin_rec_like"/>
    <property type="match status" value="11"/>
</dbReference>
<dbReference type="Gene3D" id="2.10.70.10">
    <property type="entry name" value="Complement Module, domain 1"/>
    <property type="match status" value="5"/>
</dbReference>
<dbReference type="InterPro" id="IPR035914">
    <property type="entry name" value="Sperma_CUB_dom_sf"/>
</dbReference>
<dbReference type="SMART" id="SM00181">
    <property type="entry name" value="EGF"/>
    <property type="match status" value="18"/>
</dbReference>
<dbReference type="InterPro" id="IPR023415">
    <property type="entry name" value="LDLR_class-A_CS"/>
</dbReference>
<dbReference type="CDD" id="cd00041">
    <property type="entry name" value="CUB"/>
    <property type="match status" value="2"/>
</dbReference>
<dbReference type="InterPro" id="IPR036055">
    <property type="entry name" value="LDL_receptor-like_sf"/>
</dbReference>
<feature type="domain" description="EGF-like" evidence="13">
    <location>
        <begin position="1698"/>
        <end position="1735"/>
    </location>
</feature>
<dbReference type="FunFam" id="2.10.25.10:FF:000472">
    <property type="entry name" value="Uncharacterized protein, isoform A"/>
    <property type="match status" value="1"/>
</dbReference>
<dbReference type="PROSITE" id="PS00010">
    <property type="entry name" value="ASX_HYDROXYL"/>
    <property type="match status" value="5"/>
</dbReference>
<feature type="domain" description="CUB" evidence="12">
    <location>
        <begin position="195"/>
        <end position="320"/>
    </location>
</feature>
<dbReference type="InterPro" id="IPR000742">
    <property type="entry name" value="EGF"/>
</dbReference>
<evidence type="ECO:0000313" key="18">
    <source>
        <dbReference type="Proteomes" id="UP001195483"/>
    </source>
</evidence>
<feature type="domain" description="Apple" evidence="16">
    <location>
        <begin position="2015"/>
        <end position="2089"/>
    </location>
</feature>
<feature type="disulfide bond" evidence="8">
    <location>
        <begin position="2316"/>
        <end position="2325"/>
    </location>
</feature>
<keyword evidence="6 8" id="KW-1015">Disulfide bond</keyword>
<feature type="domain" description="EGF-like" evidence="13">
    <location>
        <begin position="1936"/>
        <end position="1974"/>
    </location>
</feature>
<dbReference type="CDD" id="cd00033">
    <property type="entry name" value="CCP"/>
    <property type="match status" value="4"/>
</dbReference>
<dbReference type="InterPro" id="IPR009030">
    <property type="entry name" value="Growth_fac_rcpt_cys_sf"/>
</dbReference>
<dbReference type="InterPro" id="IPR001304">
    <property type="entry name" value="C-type_lectin-like"/>
</dbReference>
<feature type="domain" description="Sushi" evidence="15">
    <location>
        <begin position="912"/>
        <end position="974"/>
    </location>
</feature>
<evidence type="ECO:0000256" key="5">
    <source>
        <dbReference type="ARBA" id="ARBA00022989"/>
    </source>
</evidence>
<evidence type="ECO:0000256" key="2">
    <source>
        <dbReference type="ARBA" id="ARBA00022692"/>
    </source>
</evidence>
<dbReference type="PROSITE" id="PS50026">
    <property type="entry name" value="EGF_3"/>
    <property type="match status" value="14"/>
</dbReference>
<gene>
    <name evidence="17" type="ORF">CHS0354_005699</name>
</gene>
<dbReference type="PANTHER" id="PTHR24049">
    <property type="entry name" value="CRUMBS FAMILY MEMBER"/>
    <property type="match status" value="1"/>
</dbReference>
<keyword evidence="7" id="KW-0325">Glycoprotein</keyword>
<feature type="domain" description="Sushi" evidence="15">
    <location>
        <begin position="625"/>
        <end position="682"/>
    </location>
</feature>
<dbReference type="Pfam" id="PF00008">
    <property type="entry name" value="EGF"/>
    <property type="match status" value="4"/>
</dbReference>
<feature type="domain" description="Apple" evidence="16">
    <location>
        <begin position="1765"/>
        <end position="1844"/>
    </location>
</feature>
<dbReference type="GO" id="GO:0005509">
    <property type="term" value="F:calcium ion binding"/>
    <property type="evidence" value="ECO:0007669"/>
    <property type="project" value="InterPro"/>
</dbReference>
<evidence type="ECO:0000313" key="17">
    <source>
        <dbReference type="EMBL" id="KAK3584841.1"/>
    </source>
</evidence>
<dbReference type="InterPro" id="IPR016186">
    <property type="entry name" value="C-type_lectin-like/link_sf"/>
</dbReference>
<dbReference type="Gene3D" id="3.10.100.10">
    <property type="entry name" value="Mannose-Binding Protein A, subunit A"/>
    <property type="match status" value="1"/>
</dbReference>
<organism evidence="17 18">
    <name type="scientific">Potamilus streckersoni</name>
    <dbReference type="NCBI Taxonomy" id="2493646"/>
    <lineage>
        <taxon>Eukaryota</taxon>
        <taxon>Metazoa</taxon>
        <taxon>Spiralia</taxon>
        <taxon>Lophotrochozoa</taxon>
        <taxon>Mollusca</taxon>
        <taxon>Bivalvia</taxon>
        <taxon>Autobranchia</taxon>
        <taxon>Heteroconchia</taxon>
        <taxon>Palaeoheterodonta</taxon>
        <taxon>Unionida</taxon>
        <taxon>Unionoidea</taxon>
        <taxon>Unionidae</taxon>
        <taxon>Ambleminae</taxon>
        <taxon>Lampsilini</taxon>
        <taxon>Potamilus</taxon>
    </lineage>
</organism>
<evidence type="ECO:0000256" key="11">
    <source>
        <dbReference type="SAM" id="SignalP"/>
    </source>
</evidence>
<proteinExistence type="predicted"/>
<protein>
    <recommendedName>
        <fullName evidence="19">Fibropellin-1</fullName>
    </recommendedName>
</protein>
<dbReference type="InterPro" id="IPR003609">
    <property type="entry name" value="Pan_app"/>
</dbReference>
<dbReference type="SUPFAM" id="SSF57184">
    <property type="entry name" value="Growth factor receptor domain"/>
    <property type="match status" value="4"/>
</dbReference>
<comment type="caution">
    <text evidence="17">The sequence shown here is derived from an EMBL/GenBank/DDBJ whole genome shotgun (WGS) entry which is preliminary data.</text>
</comment>
<evidence type="ECO:0000256" key="8">
    <source>
        <dbReference type="PROSITE-ProRule" id="PRU00076"/>
    </source>
</evidence>
<reference evidence="17" key="3">
    <citation type="submission" date="2023-05" db="EMBL/GenBank/DDBJ databases">
        <authorList>
            <person name="Smith C.H."/>
        </authorList>
    </citation>
    <scope>NUCLEOTIDE SEQUENCE</scope>
    <source>
        <strain evidence="17">CHS0354</strain>
        <tissue evidence="17">Mantle</tissue>
    </source>
</reference>
<feature type="disulfide bond" evidence="8">
    <location>
        <begin position="2121"/>
        <end position="2130"/>
    </location>
</feature>
<dbReference type="PROSITE" id="PS50923">
    <property type="entry name" value="SUSHI"/>
    <property type="match status" value="6"/>
</dbReference>
<evidence type="ECO:0000256" key="7">
    <source>
        <dbReference type="ARBA" id="ARBA00023180"/>
    </source>
</evidence>
<dbReference type="SMART" id="SM00034">
    <property type="entry name" value="CLECT"/>
    <property type="match status" value="1"/>
</dbReference>
<keyword evidence="2" id="KW-0812">Transmembrane</keyword>
<dbReference type="SMART" id="SM00042">
    <property type="entry name" value="CUB"/>
    <property type="match status" value="3"/>
</dbReference>
<evidence type="ECO:0000256" key="3">
    <source>
        <dbReference type="ARBA" id="ARBA00022729"/>
    </source>
</evidence>
<reference evidence="17" key="1">
    <citation type="journal article" date="2021" name="Genome Biol. Evol.">
        <title>A High-Quality Reference Genome for a Parasitic Bivalve with Doubly Uniparental Inheritance (Bivalvia: Unionida).</title>
        <authorList>
            <person name="Smith C.H."/>
        </authorList>
    </citation>
    <scope>NUCLEOTIDE SEQUENCE</scope>
    <source>
        <strain evidence="17">CHS0354</strain>
    </source>
</reference>
<dbReference type="Gene3D" id="2.60.120.200">
    <property type="match status" value="1"/>
</dbReference>
<dbReference type="FunFam" id="2.10.25.10:FF:000004">
    <property type="entry name" value="Neurogenic locus notch 1"/>
    <property type="match status" value="1"/>
</dbReference>
<dbReference type="InterPro" id="IPR002172">
    <property type="entry name" value="LDrepeatLR_classA_rpt"/>
</dbReference>
<feature type="domain" description="EGF-like" evidence="13">
    <location>
        <begin position="2250"/>
        <end position="2286"/>
    </location>
</feature>
<evidence type="ECO:0000259" key="14">
    <source>
        <dbReference type="PROSITE" id="PS50041"/>
    </source>
</evidence>
<evidence type="ECO:0000259" key="12">
    <source>
        <dbReference type="PROSITE" id="PS01180"/>
    </source>
</evidence>
<dbReference type="PROSITE" id="PS50041">
    <property type="entry name" value="C_TYPE_LECTIN_2"/>
    <property type="match status" value="1"/>
</dbReference>
<dbReference type="SUPFAM" id="SSF49899">
    <property type="entry name" value="Concanavalin A-like lectins/glucanases"/>
    <property type="match status" value="1"/>
</dbReference>
<dbReference type="Gene3D" id="4.10.400.10">
    <property type="entry name" value="Low-density Lipoprotein Receptor"/>
    <property type="match status" value="1"/>
</dbReference>
<keyword evidence="4" id="KW-0677">Repeat</keyword>
<feature type="disulfide bond" evidence="8">
    <location>
        <begin position="1924"/>
        <end position="1933"/>
    </location>
</feature>
<dbReference type="InterPro" id="IPR011641">
    <property type="entry name" value="Tyr-kin_ephrin_A/B_rcpt-like"/>
</dbReference>
<dbReference type="InterPro" id="IPR000436">
    <property type="entry name" value="Sushi_SCR_CCP_dom"/>
</dbReference>
<dbReference type="InterPro" id="IPR013320">
    <property type="entry name" value="ConA-like_dom_sf"/>
</dbReference>
<dbReference type="InterPro" id="IPR001881">
    <property type="entry name" value="EGF-like_Ca-bd_dom"/>
</dbReference>
<feature type="chain" id="PRO_5042250893" description="Fibropellin-1" evidence="11">
    <location>
        <begin position="27"/>
        <end position="3716"/>
    </location>
</feature>
<evidence type="ECO:0000256" key="6">
    <source>
        <dbReference type="ARBA" id="ARBA00023157"/>
    </source>
</evidence>
<feature type="disulfide bond" evidence="8">
    <location>
        <begin position="1964"/>
        <end position="1973"/>
    </location>
</feature>
<feature type="disulfide bond" evidence="8">
    <location>
        <begin position="2179"/>
        <end position="2196"/>
    </location>
</feature>
<dbReference type="Pfam" id="PF00084">
    <property type="entry name" value="Sushi"/>
    <property type="match status" value="4"/>
</dbReference>
<keyword evidence="1 8" id="KW-0245">EGF-like domain</keyword>
<feature type="domain" description="Sushi" evidence="15">
    <location>
        <begin position="557"/>
        <end position="624"/>
    </location>
</feature>
<feature type="domain" description="EGF-like" evidence="13">
    <location>
        <begin position="2328"/>
        <end position="2369"/>
    </location>
</feature>
<feature type="domain" description="Sushi" evidence="15">
    <location>
        <begin position="1037"/>
        <end position="1105"/>
    </location>
</feature>
<dbReference type="PROSITE" id="PS01180">
    <property type="entry name" value="CUB"/>
    <property type="match status" value="2"/>
</dbReference>
<dbReference type="Proteomes" id="UP001195483">
    <property type="component" value="Unassembled WGS sequence"/>
</dbReference>
<feature type="domain" description="EGF-like" evidence="13">
    <location>
        <begin position="2099"/>
        <end position="2131"/>
    </location>
</feature>
<dbReference type="InterPro" id="IPR035976">
    <property type="entry name" value="Sushi/SCR/CCP_sf"/>
</dbReference>
<dbReference type="FunFam" id="2.10.25.10:FF:000127">
    <property type="entry name" value="Neurogenic locus notch protein 1"/>
    <property type="match status" value="1"/>
</dbReference>
<evidence type="ECO:0000256" key="1">
    <source>
        <dbReference type="ARBA" id="ARBA00022536"/>
    </source>
</evidence>
<dbReference type="Gene3D" id="2.60.120.290">
    <property type="entry name" value="Spermadhesin, CUB domain"/>
    <property type="match status" value="3"/>
</dbReference>
<comment type="caution">
    <text evidence="8">Lacks conserved residue(s) required for the propagation of feature annotation.</text>
</comment>
<dbReference type="InterPro" id="IPR013032">
    <property type="entry name" value="EGF-like_CS"/>
</dbReference>
<dbReference type="SMART" id="SM00032">
    <property type="entry name" value="CCP"/>
    <property type="match status" value="9"/>
</dbReference>
<dbReference type="SUPFAM" id="SSF57535">
    <property type="entry name" value="Complement control module/SCR domain"/>
    <property type="match status" value="6"/>
</dbReference>
<name>A0AAE0S3T5_9BIVA</name>
<dbReference type="InterPro" id="IPR051022">
    <property type="entry name" value="Notch_Cell-Fate_Det"/>
</dbReference>
<feature type="domain" description="Sushi" evidence="15">
    <location>
        <begin position="683"/>
        <end position="744"/>
    </location>
</feature>
<dbReference type="SMART" id="SM00179">
    <property type="entry name" value="EGF_CA"/>
    <property type="match status" value="13"/>
</dbReference>
<dbReference type="InterPro" id="IPR016187">
    <property type="entry name" value="CTDL_fold"/>
</dbReference>
<dbReference type="SMART" id="SM00192">
    <property type="entry name" value="LDLa"/>
    <property type="match status" value="1"/>
</dbReference>
<feature type="disulfide bond" evidence="8">
    <location>
        <begin position="2198"/>
        <end position="2207"/>
    </location>
</feature>
<accession>A0AAE0S3T5</accession>
<dbReference type="Gene3D" id="2.10.50.10">
    <property type="entry name" value="Tumor Necrosis Factor Receptor, subunit A, domain 2"/>
    <property type="match status" value="11"/>
</dbReference>
<dbReference type="Pfam" id="PF00057">
    <property type="entry name" value="Ldl_recept_a"/>
    <property type="match status" value="1"/>
</dbReference>
<feature type="disulfide bond" evidence="8">
    <location>
        <begin position="2359"/>
        <end position="2368"/>
    </location>
</feature>
<feature type="disulfide bond" evidence="8">
    <location>
        <begin position="1725"/>
        <end position="1734"/>
    </location>
</feature>
<dbReference type="Pfam" id="PF12661">
    <property type="entry name" value="hEGF"/>
    <property type="match status" value="2"/>
</dbReference>
<feature type="disulfide bond" evidence="8">
    <location>
        <begin position="2159"/>
        <end position="2168"/>
    </location>
</feature>
<evidence type="ECO:0000256" key="4">
    <source>
        <dbReference type="ARBA" id="ARBA00022737"/>
    </source>
</evidence>
<keyword evidence="18" id="KW-1185">Reference proteome</keyword>
<dbReference type="Pfam" id="PF07645">
    <property type="entry name" value="EGF_CA"/>
    <property type="match status" value="2"/>
</dbReference>
<dbReference type="Pfam" id="PF00431">
    <property type="entry name" value="CUB"/>
    <property type="match status" value="2"/>
</dbReference>
<keyword evidence="10" id="KW-0768">Sushi</keyword>
<dbReference type="CDD" id="cd00054">
    <property type="entry name" value="EGF_CA"/>
    <property type="match status" value="7"/>
</dbReference>
<dbReference type="CDD" id="cd00112">
    <property type="entry name" value="LDLa"/>
    <property type="match status" value="1"/>
</dbReference>
<feature type="disulfide bond" evidence="8">
    <location>
        <begin position="1746"/>
        <end position="1763"/>
    </location>
</feature>
<keyword evidence="5" id="KW-1133">Transmembrane helix</keyword>
<dbReference type="FunFam" id="2.10.25.10:FF:000005">
    <property type="entry name" value="Fibrillin 2"/>
    <property type="match status" value="1"/>
</dbReference>
<dbReference type="CDD" id="cd00037">
    <property type="entry name" value="CLECT"/>
    <property type="match status" value="1"/>
</dbReference>
<dbReference type="PROSITE" id="PS01209">
    <property type="entry name" value="LDLRA_1"/>
    <property type="match status" value="1"/>
</dbReference>
<feature type="domain" description="CUB" evidence="12">
    <location>
        <begin position="434"/>
        <end position="558"/>
    </location>
</feature>
<feature type="domain" description="EGF-like" evidence="13">
    <location>
        <begin position="1857"/>
        <end position="1895"/>
    </location>
</feature>
<evidence type="ECO:0000256" key="10">
    <source>
        <dbReference type="PROSITE-ProRule" id="PRU00302"/>
    </source>
</evidence>
<dbReference type="PROSITE" id="PS50068">
    <property type="entry name" value="LDLRA_2"/>
    <property type="match status" value="1"/>
</dbReference>
<dbReference type="PROSITE" id="PS01187">
    <property type="entry name" value="EGF_CA"/>
    <property type="match status" value="3"/>
</dbReference>
<evidence type="ECO:0000259" key="15">
    <source>
        <dbReference type="PROSITE" id="PS50923"/>
    </source>
</evidence>
<feature type="domain" description="Sushi" evidence="15">
    <location>
        <begin position="1106"/>
        <end position="1170"/>
    </location>
</feature>
<feature type="domain" description="EGF-like" evidence="13">
    <location>
        <begin position="2171"/>
        <end position="2208"/>
    </location>
</feature>
<dbReference type="SUPFAM" id="SSF57424">
    <property type="entry name" value="LDL receptor-like module"/>
    <property type="match status" value="1"/>
</dbReference>
<feature type="disulfide bond" evidence="8">
    <location>
        <begin position="2276"/>
        <end position="2285"/>
    </location>
</feature>
<feature type="domain" description="C-type lectin" evidence="14">
    <location>
        <begin position="46"/>
        <end position="165"/>
    </location>
</feature>
<sequence>MFRYIGFLANCLLIAAWTWQVTLIGAVVNETIGDLTFECPDRWVAARGGCYLAVETAMTWNDARTSCMNANGSELVQANDIQYTEIVRPNAPTSHPDHLFWIGLNRIYEKDEGEAAWGEMGDYPLWQGLWNNNEPNFEVGDCVAGSNNSFWAVKDCDMKLPFMCQYPACLKGYFRCENGHGCLNPRWQCDGKNDCGDNSDEKNCPSTCHFVTITGEKSSDRFQVSGINNSRECVWTIEAPVGKRIRINLPAVNMEEMADFLQVWTGSSSLSFITSTLLANMTGILQPSTFFSSNNFIFIRLVTDDSIIRTTGFRVDWTTNITELEQPKNLIATTTWQELTSPFYGQFPSLLNLDLEWTITSDNDVISIEFLEMNIPGSLTVRDGDLLDSTVALSSLTSVPKPSIYISRKRTIQIRMMTGIKDGTGFRLRYKKGCSLEISAYEGIIQSPGFTQDAYTRQYPNDVSCQWILNATTAKGRGMTLRFTDFSLNTADINSSLNSTDIVQVFINSSETAVHSGMGFTGKKLPDLVQSNEGIIKLKFNTDQALTDTGFSAQFSIDCPKVKANVSEFTVWNVTSYSFKTKVAVSCVSGYSFRQEEYSTQSQVMMTCLSGGQWDLERIPDCQITYCGVPPAIDNGYIANATGVTYNKTARYECNSNFRREGAVMAICSNSGNWTNIPSCISATCRLIGNLSSGFISLVEGNNSEQYGSVVQFQCNDGYELKGIQYSYCNGTEWSHKTMPECIKLKCPLPVIHNSISLLPSLIESGGTLNVTCASGYQLSHTRIVLCLSSQTFNGLPECIDVDECQSSQSSSCTLNAEVCVNMPGSYRCDCKPGYMKPPSGNGTCKDIDECNTNNGGCNQICNNSPGSYQCQCNPGYDLYVRNGSNKIPLSPSETGLLEGDTYYINHTCVRKLCEKPQVPINGMILTVKENFYFGEEILYICNVGYSFAGGAQTLTRHCSSSGSWTGVDPVCTVMQCPGFPVVKRGKFKSSGPISFGDQVNLECQYTNTTYINKTIICGYRNGILQLLGDSMTCPEIDCGPVTDVLPIGANKSIFNSSTVFLDNPSFTFSCMPGYEARGQSESGGMIVTCKENGKWSLGSLTCIGKTCTDPGTPGGTVQNAISYETGQKVFYTCLRTGFQPDPPSPIECVYNSTSGNVSWSTNSRPVCKDITQPLFTDCNEDIYVDVMEQVVFEKSLNVTDNSGGIKQVTYNKAIREGDVISVTSILVVTATDFSDNNATCVKNISIKDRSMKPNLTCPDYKVLDVMNASSTTYNIQDFINVSAGSIKSIIPLTVTINYTTYLLNNMVEVTVIAENKFLTEKTCTFLVSTNLSACFSEIIPDDPHGNKTASVQSLGGLNVSLMCADGYGYQDGKVTQFAVCSPGRLWSPVLPLQTCIKYTNPYFQINITVDFKLNTLARDCKGNHTNQLMAWNIILENEFSRICGIQWTITNLVSITDASKIITAFSVSLNDLTVNNNTRSTCVNNLRAALSSNLSTSIFDYGDLICGQTYTLDVTAVKVEESPGLTCDPDKTLTITDRGLQCLPCPPGNYYGQNSCLSCPSDTYQDTYGQIACKNCSDGYTPALQKTYCQKLCPAGFRSTNGLPPCAPCPVDYYWNDSRSCLKCPTGYSTVDIEGAKAQQQCKAPCEPGTYSITGYMPCLPCPLNFYQNETRGSTCKPCPSDSTTSVIGSNSSSNCQKQTCNATVQCYGRGTCMYDEHKPVCSCYPGYYGNKCETTAHICDSQPCLNGGVCNRSAAYNQVQCTCPTDSKCSMGSIQNQTYGGDNFDASKSGPQPSQAACEKVCLDYAACVALAYTEGFCVIYTNMSLITPKTNNASVMLYKNCSPLFVGNRCETHNINECASNPCSQYGMCQNLVNGSKCLCPIYGNYQLPRCERASNFCSSNPCKNGGTCQQFDSIRYECTCRPGFTGQNCETNIDDCKENPDGCLYGGMCIDWDNKYNCSCMNGFNGNHCSMSPNYCPGLCPSVNLCYNDFNTFTARCSCSNPYETKYINVCKISNSTRNQRVPEQYGFTLIGMGATVASCEKACVSRPGCRAFTFYLDDLACIGYSNVSYPLETRINATYYTIGCSDVDSGQCQLIDSCKNITCANNGTCNNGSCMCKVGFTGFTCQHSIDDCLSNPCQKGGICIDGYLSYTCQCAKGFNGTNCESNIDNCVGNCTSNGSSSCMDLVDDYNCTCKPGYSGKNCELDINDCASYPCQHGGVCTDLVNDYQCNCNETVGWEGKDCSQPINQCSRMPCKNGAPCYSVEDTFFCRCPGNTKGVTCETGLPVCNIVTNPCTNNGSCQEMGGTASCSCKLDYTGKACQLVKDWCNLENGTSACKNGGECMPLEPLGYKCQCVTGYSGVNCEIAANPCDSNPCKGGSTCRSTITDYICQCPQGKPYVESQCKNVSTNYDIVFDEGMAVGTMLEIAHRLEGSQMSVMMWFRFHSVGGKVSDNATLLYITGDKGAVRYRQPSDDAFHVIVTIKSVTVANENKGIILMMPAYTPPNVLTNGNWHFFALTMNGKSITIVVDGIQMNAMAFYTLDLNLNTQVFIGLMYTGEMSQVTVWNSALSFVDILRYYNNVSFVPNGTLAQGWWSYVFHPGVSHQYPSQVKCDNCKPLQVDKEPPEAVCNRDPYALPITTITDRFVTLGTLEQQNLRSKVNFAGYNVTSTLTQDATYPLGQYDAIFVAKDESENYKECRFPIYVKYYEKCTLPKTDANLIKYMYNGKQVDSISAVNCTNTSYGPTAALPRFIPCGVLGVYNVKNPYMDKVLPSCGYKSMNKYRINVQMRYQLQGQCSDFYLSSLIESIKLKFNDTSANGIIRQFWNSSASSNVIVSGNCTNVNALIAIQIHFNRGFVTSGQVTYTLTEATRIIVLVERKFVFPHIALSELLEDTVIISESEICNTGSSFLNGACFECGKGMFSNNQTGLCEFCPIGTYQQFSGKESCLPCNSSQTTRNIGSMAATDCISVCLKGQYYKYNTTTLTGSCQKCPRHYYQDEEGQSFCKPCPFKKVTAEEGANSTLMCQNDCLSGEEPATGSDAPCRKCVRGTYRTRGKDDNCQPCPAGNTTDRNGSISAADCNVLRCVAGEFISGDRCTPCPLDTYQLMDMPYSYTNCTPCNITVGPSYGTMNVRSANTTDCKYFCPAGYENINGTCAPCKRGFYKDHSMPDTRWGSCVPCSDKNRTTDMEGSTSNNSCVILRCVAGEFISGDRCTPCPLDTFQPMDMPYSYTNCTPCNITVGPSYGTMNVRSANTTDCKYFCPAGYENINGTCAPCQRGFYKDHSMPDTRWGSCVPCSDKNRTTDMEGSTSNNSCVIPRCVAGEFISGDRCLACHLDTYQPMDMPYSYTNCTPCNITVGSSYGTMTVRSTNLTDCKPFSLGGQELGNATQKCVHCRMGYYKPAEFRFDACFKCRENYTTNGTGQTSNISCSIRDCPKGTYINGENCDPCPYATYQDLPLQNSCIPCGPNLNTSNTGAVSKNDCTIWCGPGQYGNSNCTLCPEDKIKPTAGYQQCVSCDTNKDFTANMNRTVCDVLYCRMGYYNRSMTCIPCAAGTYKPERGNTACLDCLASKTSMEGSIDCLLFHCEPGKTLNMSSQTCVECPKGSWKSEAGNMSCTPCASNWTTESTGANRSDKCDTVVCDVGQYRNSSKKIGCENCPLGTYQNEKGQTACKNCSDGTVTLALGSEDPTDCVSIPVSSLSLMPKPSSLNAT</sequence>
<feature type="signal peptide" evidence="11">
    <location>
        <begin position="1"/>
        <end position="26"/>
    </location>
</feature>
<dbReference type="SUPFAM" id="SSF49854">
    <property type="entry name" value="Spermadhesin, CUB domain"/>
    <property type="match status" value="3"/>
</dbReference>
<dbReference type="InterPro" id="IPR018097">
    <property type="entry name" value="EGF_Ca-bd_CS"/>
</dbReference>
<reference evidence="17" key="2">
    <citation type="journal article" date="2021" name="Genome Biol. Evol.">
        <title>Developing a high-quality reference genome for a parasitic bivalve with doubly uniparental inheritance (Bivalvia: Unionida).</title>
        <authorList>
            <person name="Smith C.H."/>
        </authorList>
    </citation>
    <scope>NUCLEOTIDE SEQUENCE</scope>
    <source>
        <strain evidence="17">CHS0354</strain>
        <tissue evidence="17">Mantle</tissue>
    </source>
</reference>
<feature type="domain" description="EGF-like" evidence="13">
    <location>
        <begin position="2371"/>
        <end position="2409"/>
    </location>
</feature>